<proteinExistence type="inferred from homology"/>
<dbReference type="SUPFAM" id="SSF52540">
    <property type="entry name" value="P-loop containing nucleoside triphosphate hydrolases"/>
    <property type="match status" value="1"/>
</dbReference>
<dbReference type="InterPro" id="IPR001208">
    <property type="entry name" value="MCM_dom"/>
</dbReference>
<dbReference type="VEuPathDB" id="MicrosporidiaDB:EDEG_03850"/>
<dbReference type="PRINTS" id="PR01657">
    <property type="entry name" value="MCMFAMILY"/>
</dbReference>
<reference evidence="6 7" key="1">
    <citation type="submission" date="2011-08" db="EMBL/GenBank/DDBJ databases">
        <authorList>
            <person name="Liu Z.J."/>
            <person name="Shi F.L."/>
            <person name="Lu J.Q."/>
            <person name="Li M."/>
            <person name="Wang Z.L."/>
        </authorList>
    </citation>
    <scope>NUCLEOTIDE SEQUENCE [LARGE SCALE GENOMIC DNA]</scope>
    <source>
        <strain evidence="6 7">USNM 41457</strain>
    </source>
</reference>
<dbReference type="InterPro" id="IPR033762">
    <property type="entry name" value="MCM_OB"/>
</dbReference>
<feature type="non-terminal residue" evidence="6">
    <location>
        <position position="1"/>
    </location>
</feature>
<dbReference type="Gene3D" id="2.40.50.140">
    <property type="entry name" value="Nucleic acid-binding proteins"/>
    <property type="match status" value="1"/>
</dbReference>
<protein>
    <recommendedName>
        <fullName evidence="5">MCM C-terminal AAA(+) ATPase domain-containing protein</fullName>
    </recommendedName>
</protein>
<dbReference type="GO" id="GO:0031261">
    <property type="term" value="C:DNA replication preinitiation complex"/>
    <property type="evidence" value="ECO:0007669"/>
    <property type="project" value="UniProtKB-ARBA"/>
</dbReference>
<dbReference type="GO" id="GO:0005656">
    <property type="term" value="C:nuclear pre-replicative complex"/>
    <property type="evidence" value="ECO:0007669"/>
    <property type="project" value="UniProtKB-ARBA"/>
</dbReference>
<evidence type="ECO:0000313" key="7">
    <source>
        <dbReference type="Proteomes" id="UP000003163"/>
    </source>
</evidence>
<dbReference type="PANTHER" id="PTHR11630">
    <property type="entry name" value="DNA REPLICATION LICENSING FACTOR MCM FAMILY MEMBER"/>
    <property type="match status" value="1"/>
</dbReference>
<evidence type="ECO:0000259" key="5">
    <source>
        <dbReference type="PROSITE" id="PS50051"/>
    </source>
</evidence>
<dbReference type="InterPro" id="IPR031327">
    <property type="entry name" value="MCM"/>
</dbReference>
<dbReference type="HOGENOM" id="CLU_278103_0_0_1"/>
<sequence>MDIDLSERIRTYVLSTNKPLNFNILRQRDAELHNLLLNDPTKVLPLFYTHINTIHEHNTQSLYTDANSDAAQNVPSLIYQTRPAQSRIFQIEGSLGSFNLTPREVNSKFLNKFVCVRGIVTSMSPIKPKILSSVHYCKELNSFYAKTYSKVPAGNEVRGNHLANLLESLSSSDCYSKFAENSFFEDMTMSKNDDKFNQDENINLCNFTNEIVEVEQIPTDTHMQINSESSVTIDSDTFYAASSFLHPLTTYVPKQFLGRDLTLEKGLTFYADQQIITLQETVEECVAGLIPRTVEVVLFNGMCDCVKPGDRLEIYGVFKAEPGLYKFKGVLVAFNIVVKATTLKNQLSDNPTKEDEKAEANVNSQSEGYSNLIKLLRRFDVFYSVFYGAFKSYLLNKNIEELNILLNKGIVAIKYHIFNSLIHKNMHAAEDKQKEMSKMCNSEAEKKLLSQYFDMSYDAKDIFSIEDLLNSVPLNLMDTAIYNSPFLIKNREEIEFLIFYNSLKKNFLENASKFIAPSIYGYSTVKKAIVLLLLSNGANKNRIHQYKVAFRDSCIQNIDTKNENFDNPVADKFKDNDKNKENNAISHLICNIEESSTGKHFAIKTLTINTRQTINILLVGDPSTAKSQLLRYITNTFTFNTANGRGSSGVGLTALIKNENNEKQIQAGAMVLSDNSTLVIDEFDKINHEDQISLHEAMEQQCVSISKAGMNVTLRARCSVLAAANPQYAIGSVKGKGLSSLAKVSGKVQNADENIDNGKTVRKHGENMGSKNNPKYYGNILRKKQKVSTMIDTEIKDFIDIEESLLSRFDLIFCITDDINEALDRKIALKVMDNHSNEYSSVIDYENEINSHDDNLNVDSLQKASEISSIGNKSVSNIEIIDSENKAFPSMYMENISAILSEDSNSHTKYIDTLDDTLKSNITNFDDYFSKNLETFKKYIKIAQSIQPILSIKAQQQIVKIYSDLRKSKNLNVKVTPRALETIIRMSMSHAKLRLSTIVTENDVAVCKDIMYESMLKNKNINCTNYDNITTKTSSDKKFENIISDIKISQSHNISEKNAMEVNSTIEQKTDTTVVDDDDLTLVTDVLYVLKENNQERFILLEDFVNMISIEKNRVLKVLWDLNDNDIIIFDGNLITFI</sequence>
<dbReference type="Gene3D" id="3.40.50.300">
    <property type="entry name" value="P-loop containing nucleotide triphosphate hydrolases"/>
    <property type="match status" value="1"/>
</dbReference>
<dbReference type="Pfam" id="PF17855">
    <property type="entry name" value="MCM_lid"/>
    <property type="match status" value="1"/>
</dbReference>
<dbReference type="Proteomes" id="UP000003163">
    <property type="component" value="Unassembled WGS sequence"/>
</dbReference>
<gene>
    <name evidence="6" type="ORF">EDEG_03850</name>
</gene>
<reference evidence="7" key="2">
    <citation type="submission" date="2015-07" db="EMBL/GenBank/DDBJ databases">
        <title>Contrasting host-pathogen interactions and genome evolution in two generalist and specialist microsporidian pathogens of mosquitoes.</title>
        <authorList>
            <consortium name="The Broad Institute Genomics Platform"/>
            <consortium name="The Broad Institute Genome Sequencing Center for Infectious Disease"/>
            <person name="Cuomo C.A."/>
            <person name="Sanscrainte N.D."/>
            <person name="Goldberg J.M."/>
            <person name="Heiman D."/>
            <person name="Young S."/>
            <person name="Zeng Q."/>
            <person name="Becnel J.J."/>
            <person name="Birren B.W."/>
        </authorList>
    </citation>
    <scope>NUCLEOTIDE SEQUENCE [LARGE SCALE GENOMIC DNA]</scope>
    <source>
        <strain evidence="7">USNM 41457</strain>
    </source>
</reference>
<dbReference type="Pfam" id="PF17207">
    <property type="entry name" value="MCM_OB"/>
    <property type="match status" value="2"/>
</dbReference>
<dbReference type="GO" id="GO:0006271">
    <property type="term" value="P:DNA strand elongation involved in DNA replication"/>
    <property type="evidence" value="ECO:0007669"/>
    <property type="project" value="TreeGrafter"/>
</dbReference>
<organism evidence="6 7">
    <name type="scientific">Edhazardia aedis (strain USNM 41457)</name>
    <name type="common">Microsporidian parasite</name>
    <dbReference type="NCBI Taxonomy" id="1003232"/>
    <lineage>
        <taxon>Eukaryota</taxon>
        <taxon>Fungi</taxon>
        <taxon>Fungi incertae sedis</taxon>
        <taxon>Microsporidia</taxon>
        <taxon>Edhazardia</taxon>
    </lineage>
</organism>
<dbReference type="AlphaFoldDB" id="J9DJT9"/>
<comment type="caution">
    <text evidence="6">The sequence shown here is derived from an EMBL/GenBank/DDBJ whole genome shotgun (WGS) entry which is preliminary data.</text>
</comment>
<dbReference type="STRING" id="1003232.J9DJT9"/>
<name>J9DJT9_EDHAE</name>
<evidence type="ECO:0000313" key="6">
    <source>
        <dbReference type="EMBL" id="EJW01607.1"/>
    </source>
</evidence>
<accession>J9DJT9</accession>
<dbReference type="SMART" id="SM00350">
    <property type="entry name" value="MCM"/>
    <property type="match status" value="1"/>
</dbReference>
<dbReference type="GO" id="GO:0043596">
    <property type="term" value="C:nuclear replication fork"/>
    <property type="evidence" value="ECO:0007669"/>
    <property type="project" value="UniProtKB-ARBA"/>
</dbReference>
<dbReference type="InterPro" id="IPR041562">
    <property type="entry name" value="MCM_lid"/>
</dbReference>
<evidence type="ECO:0000256" key="2">
    <source>
        <dbReference type="ARBA" id="ARBA00022840"/>
    </source>
</evidence>
<dbReference type="InterPro" id="IPR027417">
    <property type="entry name" value="P-loop_NTPase"/>
</dbReference>
<keyword evidence="1 4" id="KW-0547">Nucleotide-binding</keyword>
<keyword evidence="2 4" id="KW-0067">ATP-binding</keyword>
<comment type="similarity">
    <text evidence="4">Belongs to the MCM family.</text>
</comment>
<dbReference type="GO" id="GO:0017116">
    <property type="term" value="F:single-stranded DNA helicase activity"/>
    <property type="evidence" value="ECO:0007669"/>
    <property type="project" value="TreeGrafter"/>
</dbReference>
<evidence type="ECO:0000256" key="3">
    <source>
        <dbReference type="ARBA" id="ARBA00023125"/>
    </source>
</evidence>
<feature type="domain" description="MCM C-terminal AAA(+) ATPase" evidence="5">
    <location>
        <begin position="507"/>
        <end position="831"/>
    </location>
</feature>
<keyword evidence="3 4" id="KW-0238">DNA-binding</keyword>
<evidence type="ECO:0000256" key="4">
    <source>
        <dbReference type="RuleBase" id="RU004070"/>
    </source>
</evidence>
<dbReference type="GO" id="GO:0006279">
    <property type="term" value="P:premeiotic DNA replication"/>
    <property type="evidence" value="ECO:0007669"/>
    <property type="project" value="UniProtKB-ARBA"/>
</dbReference>
<dbReference type="OrthoDB" id="1882346at2759"/>
<evidence type="ECO:0000256" key="1">
    <source>
        <dbReference type="ARBA" id="ARBA00022741"/>
    </source>
</evidence>
<dbReference type="PROSITE" id="PS50051">
    <property type="entry name" value="MCM_2"/>
    <property type="match status" value="1"/>
</dbReference>
<keyword evidence="7" id="KW-1185">Reference proteome</keyword>
<dbReference type="EMBL" id="AFBI03000134">
    <property type="protein sequence ID" value="EJW01607.1"/>
    <property type="molecule type" value="Genomic_DNA"/>
</dbReference>
<dbReference type="GO" id="GO:0003697">
    <property type="term" value="F:single-stranded DNA binding"/>
    <property type="evidence" value="ECO:0007669"/>
    <property type="project" value="TreeGrafter"/>
</dbReference>
<dbReference type="GO" id="GO:0005524">
    <property type="term" value="F:ATP binding"/>
    <property type="evidence" value="ECO:0007669"/>
    <property type="project" value="UniProtKB-KW"/>
</dbReference>
<dbReference type="SUPFAM" id="SSF50249">
    <property type="entry name" value="Nucleic acid-binding proteins"/>
    <property type="match status" value="2"/>
</dbReference>
<dbReference type="GO" id="GO:0042555">
    <property type="term" value="C:MCM complex"/>
    <property type="evidence" value="ECO:0007669"/>
    <property type="project" value="UniProtKB-ARBA"/>
</dbReference>
<dbReference type="InterPro" id="IPR012340">
    <property type="entry name" value="NA-bd_OB-fold"/>
</dbReference>
<dbReference type="Pfam" id="PF00493">
    <property type="entry name" value="MCM"/>
    <property type="match status" value="2"/>
</dbReference>
<dbReference type="PANTHER" id="PTHR11630:SF46">
    <property type="entry name" value="DNA REPLICATION LICENSING FACTOR MCM3-RELATED"/>
    <property type="match status" value="1"/>
</dbReference>
<dbReference type="GO" id="GO:1902975">
    <property type="term" value="P:mitotic DNA replication initiation"/>
    <property type="evidence" value="ECO:0007669"/>
    <property type="project" value="TreeGrafter"/>
</dbReference>
<dbReference type="GO" id="GO:0000727">
    <property type="term" value="P:double-strand break repair via break-induced replication"/>
    <property type="evidence" value="ECO:0007669"/>
    <property type="project" value="TreeGrafter"/>
</dbReference>
<dbReference type="InParanoid" id="J9DJT9"/>